<organism evidence="1 2">
    <name type="scientific">Neofusicoccum parvum</name>
    <dbReference type="NCBI Taxonomy" id="310453"/>
    <lineage>
        <taxon>Eukaryota</taxon>
        <taxon>Fungi</taxon>
        <taxon>Dikarya</taxon>
        <taxon>Ascomycota</taxon>
        <taxon>Pezizomycotina</taxon>
        <taxon>Dothideomycetes</taxon>
        <taxon>Dothideomycetes incertae sedis</taxon>
        <taxon>Botryosphaeriales</taxon>
        <taxon>Botryosphaeriaceae</taxon>
        <taxon>Neofusicoccum</taxon>
    </lineage>
</organism>
<proteinExistence type="predicted"/>
<evidence type="ECO:0000313" key="1">
    <source>
        <dbReference type="EMBL" id="GME32378.1"/>
    </source>
</evidence>
<protein>
    <submittedName>
        <fullName evidence="1">Kinase-like protein</fullName>
    </submittedName>
</protein>
<comment type="caution">
    <text evidence="1">The sequence shown here is derived from an EMBL/GenBank/DDBJ whole genome shotgun (WGS) entry which is preliminary data.</text>
</comment>
<name>A0ACB5S9Z2_9PEZI</name>
<reference evidence="1" key="1">
    <citation type="submission" date="2024-09" db="EMBL/GenBank/DDBJ databases">
        <title>Draft Genome Sequences of Neofusicoccum parvum.</title>
        <authorList>
            <person name="Ashida A."/>
            <person name="Camagna M."/>
            <person name="Tanaka A."/>
            <person name="Takemoto D."/>
        </authorList>
    </citation>
    <scope>NUCLEOTIDE SEQUENCE</scope>
    <source>
        <strain evidence="1">PPO83</strain>
    </source>
</reference>
<evidence type="ECO:0000313" key="2">
    <source>
        <dbReference type="Proteomes" id="UP001165186"/>
    </source>
</evidence>
<dbReference type="Proteomes" id="UP001165186">
    <property type="component" value="Unassembled WGS sequence"/>
</dbReference>
<sequence length="679" mass="75373">MTFQSAATSFFSTASSSIASFFTAKAGSAKSPQSAGSSFSAGLARVSPWRRFLKDQNLLPTDLEEQNWSDRGQHAEYRRHEHSLIPLQPQNRILGHSANAIVDVVRCKRILLARKTIRCTQRMKREDAAREVAHLQAVNHAHVVRLVGTYVFEGSRDLHILLYPVADCDLEAFMDVEDVDKASIKTFFACLAGTLAFLHAKAIKHMDIKPRNLLVKDMRGSAVKHDAPHKIYLADFGISRSYDSALDAETCSPTSFTRIYSAPEVVKQETRGLKADIFSLGCVYAEMLAAVEQSRDELIAVREASPVDRSYQANLEVVRKCVEALTTGKLLSDRRFPQAQCLEMLEADPEKRPSAEELHIRDSPNHKDPYKCEPCQRTFKTEESLKQHLQTSSVHAAAYTCAPCARSFASEEALHQHLQTSSKHATSYTCNPCDRTFTSEEALQQHSRDSPAHASPSHPCARCTRAFASASALAQHARDSPGHARPPPRDTPLDAFFRAYEASAGFAYDRGHGPAASFGRLRGHMGWRYGSAEGRDAWERYQEALRRELEVWFGAEDDLANWHALCRAVGIAPLPDSTADCERALRGRHVNLVDLVEWARKGGVDGVAGTGGRVEPVEVFETVEELAEYCYETKKYFRLILVESAGEAGDGNVVIRHLLRKLLSGGKGRRDSVVGYLGF</sequence>
<accession>A0ACB5S9Z2</accession>
<dbReference type="EMBL" id="BSXG01000061">
    <property type="protein sequence ID" value="GME32378.1"/>
    <property type="molecule type" value="Genomic_DNA"/>
</dbReference>
<gene>
    <name evidence="1" type="primary">g3024</name>
    <name evidence="1" type="ORF">NpPPO83_00003024</name>
</gene>
<keyword evidence="2" id="KW-1185">Reference proteome</keyword>